<sequence length="267" mass="29456">MTYQPFYTIPAPSPSRWLLTCDHASNTVPPFVGGGELGLPMSDMARHIAYDVGAAGVTRRLAEALGASAVLSNFSRLVIDPNRGEDDPTVLMRLSDGSIIPANRHADAAEKERRLERCHRPYHRAIAETAAAIEDPVLVSVHSFTPQLRGRPHRPWQIGLLFAEDTRLARPVLDILRTDPEIAEAVRQESGAPLCVGVNEPYSGYLPGDAIDRHATATGRLNLLIELRNDLIEHEDGQRAWAHRLASVLDRALPRAMMTEQEEMQNG</sequence>
<accession>A0A1I6DUW6</accession>
<dbReference type="Pfam" id="PF05013">
    <property type="entry name" value="FGase"/>
    <property type="match status" value="1"/>
</dbReference>
<dbReference type="Proteomes" id="UP000199302">
    <property type="component" value="Unassembled WGS sequence"/>
</dbReference>
<dbReference type="InterPro" id="IPR007709">
    <property type="entry name" value="N-FG_amidohydro"/>
</dbReference>
<dbReference type="RefSeq" id="WP_092079740.1">
    <property type="nucleotide sequence ID" value="NZ_FOYI01000005.1"/>
</dbReference>
<dbReference type="STRING" id="871652.SAMN04515673_105189"/>
<dbReference type="InterPro" id="IPR011227">
    <property type="entry name" value="UCP029730"/>
</dbReference>
<evidence type="ECO:0000313" key="1">
    <source>
        <dbReference type="EMBL" id="SFR09157.1"/>
    </source>
</evidence>
<dbReference type="PIRSF" id="PIRSF029730">
    <property type="entry name" value="UCP029730"/>
    <property type="match status" value="1"/>
</dbReference>
<gene>
    <name evidence="1" type="ORF">SAMN04515673_105189</name>
</gene>
<dbReference type="SUPFAM" id="SSF53187">
    <property type="entry name" value="Zn-dependent exopeptidases"/>
    <property type="match status" value="1"/>
</dbReference>
<organism evidence="1 2">
    <name type="scientific">Poseidonocella sedimentorum</name>
    <dbReference type="NCBI Taxonomy" id="871652"/>
    <lineage>
        <taxon>Bacteria</taxon>
        <taxon>Pseudomonadati</taxon>
        <taxon>Pseudomonadota</taxon>
        <taxon>Alphaproteobacteria</taxon>
        <taxon>Rhodobacterales</taxon>
        <taxon>Roseobacteraceae</taxon>
        <taxon>Poseidonocella</taxon>
    </lineage>
</organism>
<reference evidence="1 2" key="1">
    <citation type="submission" date="2016-10" db="EMBL/GenBank/DDBJ databases">
        <authorList>
            <person name="de Groot N.N."/>
        </authorList>
    </citation>
    <scope>NUCLEOTIDE SEQUENCE [LARGE SCALE GENOMIC DNA]</scope>
    <source>
        <strain evidence="2">KMM 9023,NRIC 0796,JCM 17311,KCTC 23692</strain>
    </source>
</reference>
<dbReference type="EMBL" id="FOYI01000005">
    <property type="protein sequence ID" value="SFR09157.1"/>
    <property type="molecule type" value="Genomic_DNA"/>
</dbReference>
<keyword evidence="2" id="KW-1185">Reference proteome</keyword>
<protein>
    <submittedName>
        <fullName evidence="1">Predicted N-formylglutamate amidohydrolase</fullName>
    </submittedName>
</protein>
<keyword evidence="1" id="KW-0378">Hydrolase</keyword>
<name>A0A1I6DUW6_9RHOB</name>
<proteinExistence type="predicted"/>
<evidence type="ECO:0000313" key="2">
    <source>
        <dbReference type="Proteomes" id="UP000199302"/>
    </source>
</evidence>
<dbReference type="OrthoDB" id="9815326at2"/>
<dbReference type="AlphaFoldDB" id="A0A1I6DUW6"/>
<dbReference type="Gene3D" id="3.40.630.40">
    <property type="entry name" value="Zn-dependent exopeptidases"/>
    <property type="match status" value="1"/>
</dbReference>
<dbReference type="GO" id="GO:0016787">
    <property type="term" value="F:hydrolase activity"/>
    <property type="evidence" value="ECO:0007669"/>
    <property type="project" value="UniProtKB-KW"/>
</dbReference>